<accession>A0AB34K3Z4</accession>
<protein>
    <recommendedName>
        <fullName evidence="3">ShKT domain-containing protein</fullName>
    </recommendedName>
</protein>
<dbReference type="EMBL" id="JBGBPQ010000002">
    <property type="protein sequence ID" value="KAL1528739.1"/>
    <property type="molecule type" value="Genomic_DNA"/>
</dbReference>
<comment type="caution">
    <text evidence="1">The sequence shown here is derived from an EMBL/GenBank/DDBJ whole genome shotgun (WGS) entry which is preliminary data.</text>
</comment>
<dbReference type="AlphaFoldDB" id="A0AB34K3Z4"/>
<name>A0AB34K3Z4_PRYPA</name>
<organism evidence="1 2">
    <name type="scientific">Prymnesium parvum</name>
    <name type="common">Toxic golden alga</name>
    <dbReference type="NCBI Taxonomy" id="97485"/>
    <lineage>
        <taxon>Eukaryota</taxon>
        <taxon>Haptista</taxon>
        <taxon>Haptophyta</taxon>
        <taxon>Prymnesiophyceae</taxon>
        <taxon>Prymnesiales</taxon>
        <taxon>Prymnesiaceae</taxon>
        <taxon>Prymnesium</taxon>
    </lineage>
</organism>
<sequence>MFAYGHHLLPPPVECTASTPTPPSYSSAYERQPFHSATTLYLDPHAAPPSAPISTVGLDAFTTPPTSPLWNPLRTLTLSTALTHLSSRAEHAELHQRMNFIGRLTWLVSVCMCRTTDGILRTPPPRGSFADACDEECDLATVRRIVGGAAEEAAMNCSSTRADDEEVESEACVCAALRLGWVGAAKAALLSRIAKKRQSLRVRHFAQAQHAGAVAILARLHPRYPQHVRAIPALVWSQDETTIQVRVRFARYTGGESLVDTLEQTSMSVDDRTLYIRGEGVEKPAFFNETLRWHQQLLRTDSCTDGSEECDGVTEAECDSNSTASQLCPKACGSCKDAPSSARLAWGFYPGGLFLEAKKATPGWWFKLLEVKHPQNRILFIEANQCTASLGSFLSCFEDCKSEKSCKPGHGESECETACRSECVTIVKPS</sequence>
<proteinExistence type="predicted"/>
<dbReference type="Proteomes" id="UP001515480">
    <property type="component" value="Unassembled WGS sequence"/>
</dbReference>
<evidence type="ECO:0000313" key="2">
    <source>
        <dbReference type="Proteomes" id="UP001515480"/>
    </source>
</evidence>
<reference evidence="1 2" key="1">
    <citation type="journal article" date="2024" name="Science">
        <title>Giant polyketide synthase enzymes in the biosynthesis of giant marine polyether toxins.</title>
        <authorList>
            <person name="Fallon T.R."/>
            <person name="Shende V.V."/>
            <person name="Wierzbicki I.H."/>
            <person name="Pendleton A.L."/>
            <person name="Watervoot N.F."/>
            <person name="Auber R.P."/>
            <person name="Gonzalez D.J."/>
            <person name="Wisecaver J.H."/>
            <person name="Moore B.S."/>
        </authorList>
    </citation>
    <scope>NUCLEOTIDE SEQUENCE [LARGE SCALE GENOMIC DNA]</scope>
    <source>
        <strain evidence="1 2">12B1</strain>
    </source>
</reference>
<evidence type="ECO:0008006" key="3">
    <source>
        <dbReference type="Google" id="ProtNLM"/>
    </source>
</evidence>
<gene>
    <name evidence="1" type="ORF">AB1Y20_010071</name>
</gene>
<keyword evidence="2" id="KW-1185">Reference proteome</keyword>
<evidence type="ECO:0000313" key="1">
    <source>
        <dbReference type="EMBL" id="KAL1528739.1"/>
    </source>
</evidence>